<accession>A0A0C9SK01</accession>
<sequence>MPEIRECIAHGQYVTHVWQTYADEDWTVTALTADGSDPETANNTLCSRRLKLGLVDIVDHDQPTFSRCWPKALPLPCNGDRRKMLATALKSLRLVGVSYDCRTLTLDLQSMYFQIQWLTHASPQFFTKEVWRESVWGINKKITWSLKSEPPRRHLCILNDFDAVLSAVARWTTSRRKSASSRQGLAIEVIRESRGDQGEAIWGGVGVYTATEIFIKAGIPYYITEKQLFDCPSRTARLIEALWQYAHISHNQIWKKVVRPAIKHDMLAPSDKQRKEYGRFLHVWSKKEMQMSQNHQLHKPRAQPDDIFDPFLIKEALLTPGHLGHLVFGKEKWTQLVPDVVLSGSSDDPVTKSFRDAKLLGAKSFLDLDLYETLEVEWLKRRKPTYTFAAQKRIWGLVPVPREITSITPITGAKREHAMLEYIVDKQRDVSIGPLEYCGTAIPLKSRDGRTTHVLASSVDPTAAPKHILDRYLRGVARHKPSASTRKRPDWQKGVTSKGSLTPALKEIPRKQIAAADAIRHRTNLVKSSLRSSTPSQLDTALPNTDDTNRAAGQSQQQVSLEKKRRRCADAIVVYEGEGRVASPRKRRRKE</sequence>
<organism evidence="2 3">
    <name type="scientific">Plicaturopsis crispa FD-325 SS-3</name>
    <dbReference type="NCBI Taxonomy" id="944288"/>
    <lineage>
        <taxon>Eukaryota</taxon>
        <taxon>Fungi</taxon>
        <taxon>Dikarya</taxon>
        <taxon>Basidiomycota</taxon>
        <taxon>Agaricomycotina</taxon>
        <taxon>Agaricomycetes</taxon>
        <taxon>Agaricomycetidae</taxon>
        <taxon>Amylocorticiales</taxon>
        <taxon>Amylocorticiaceae</taxon>
        <taxon>Plicatura</taxon>
        <taxon>Plicaturopsis crispa</taxon>
    </lineage>
</organism>
<gene>
    <name evidence="2" type="ORF">PLICRDRAFT_33194</name>
</gene>
<feature type="region of interest" description="Disordered" evidence="1">
    <location>
        <begin position="526"/>
        <end position="566"/>
    </location>
</feature>
<evidence type="ECO:0000256" key="1">
    <source>
        <dbReference type="SAM" id="MobiDB-lite"/>
    </source>
</evidence>
<dbReference type="OrthoDB" id="2798109at2759"/>
<feature type="region of interest" description="Disordered" evidence="1">
    <location>
        <begin position="478"/>
        <end position="504"/>
    </location>
</feature>
<dbReference type="Proteomes" id="UP000053263">
    <property type="component" value="Unassembled WGS sequence"/>
</dbReference>
<name>A0A0C9SK01_PLICR</name>
<protein>
    <submittedName>
        <fullName evidence="2">Uncharacterized protein</fullName>
    </submittedName>
</protein>
<dbReference type="AlphaFoldDB" id="A0A0C9SK01"/>
<reference evidence="2 3" key="1">
    <citation type="submission" date="2014-06" db="EMBL/GenBank/DDBJ databases">
        <title>Evolutionary Origins and Diversification of the Mycorrhizal Mutualists.</title>
        <authorList>
            <consortium name="DOE Joint Genome Institute"/>
            <consortium name="Mycorrhizal Genomics Consortium"/>
            <person name="Kohler A."/>
            <person name="Kuo A."/>
            <person name="Nagy L.G."/>
            <person name="Floudas D."/>
            <person name="Copeland A."/>
            <person name="Barry K.W."/>
            <person name="Cichocki N."/>
            <person name="Veneault-Fourrey C."/>
            <person name="LaButti K."/>
            <person name="Lindquist E.A."/>
            <person name="Lipzen A."/>
            <person name="Lundell T."/>
            <person name="Morin E."/>
            <person name="Murat C."/>
            <person name="Riley R."/>
            <person name="Ohm R."/>
            <person name="Sun H."/>
            <person name="Tunlid A."/>
            <person name="Henrissat B."/>
            <person name="Grigoriev I.V."/>
            <person name="Hibbett D.S."/>
            <person name="Martin F."/>
        </authorList>
    </citation>
    <scope>NUCLEOTIDE SEQUENCE [LARGE SCALE GENOMIC DNA]</scope>
    <source>
        <strain evidence="2 3">FD-325 SS-3</strain>
    </source>
</reference>
<evidence type="ECO:0000313" key="3">
    <source>
        <dbReference type="Proteomes" id="UP000053263"/>
    </source>
</evidence>
<dbReference type="EMBL" id="KN832603">
    <property type="protein sequence ID" value="KII82876.1"/>
    <property type="molecule type" value="Genomic_DNA"/>
</dbReference>
<evidence type="ECO:0000313" key="2">
    <source>
        <dbReference type="EMBL" id="KII82876.1"/>
    </source>
</evidence>
<proteinExistence type="predicted"/>
<dbReference type="HOGENOM" id="CLU_022273_0_0_1"/>
<keyword evidence="3" id="KW-1185">Reference proteome</keyword>
<feature type="compositionally biased region" description="Polar residues" evidence="1">
    <location>
        <begin position="526"/>
        <end position="560"/>
    </location>
</feature>